<keyword evidence="3" id="KW-0804">Transcription</keyword>
<evidence type="ECO:0000313" key="8">
    <source>
        <dbReference type="Proteomes" id="UP001419084"/>
    </source>
</evidence>
<evidence type="ECO:0000313" key="7">
    <source>
        <dbReference type="Proteomes" id="UP000260680"/>
    </source>
</evidence>
<feature type="domain" description="HTH araC/xylS-type" evidence="4">
    <location>
        <begin position="167"/>
        <end position="266"/>
    </location>
</feature>
<dbReference type="SUPFAM" id="SSF51215">
    <property type="entry name" value="Regulatory protein AraC"/>
    <property type="match status" value="1"/>
</dbReference>
<evidence type="ECO:0000256" key="2">
    <source>
        <dbReference type="ARBA" id="ARBA00023125"/>
    </source>
</evidence>
<dbReference type="PANTHER" id="PTHR43280">
    <property type="entry name" value="ARAC-FAMILY TRANSCRIPTIONAL REGULATOR"/>
    <property type="match status" value="1"/>
</dbReference>
<dbReference type="InterPro" id="IPR037923">
    <property type="entry name" value="HTH-like"/>
</dbReference>
<evidence type="ECO:0000256" key="1">
    <source>
        <dbReference type="ARBA" id="ARBA00023015"/>
    </source>
</evidence>
<dbReference type="RefSeq" id="WP_117417082.1">
    <property type="nucleotide sequence ID" value="NZ_BRPJ01000097.1"/>
</dbReference>
<dbReference type="GO" id="GO:0003700">
    <property type="term" value="F:DNA-binding transcription factor activity"/>
    <property type="evidence" value="ECO:0007669"/>
    <property type="project" value="InterPro"/>
</dbReference>
<dbReference type="PROSITE" id="PS01124">
    <property type="entry name" value="HTH_ARAC_FAMILY_2"/>
    <property type="match status" value="1"/>
</dbReference>
<dbReference type="Pfam" id="PF07883">
    <property type="entry name" value="Cupin_2"/>
    <property type="match status" value="1"/>
</dbReference>
<dbReference type="InterPro" id="IPR014710">
    <property type="entry name" value="RmlC-like_jellyroll"/>
</dbReference>
<dbReference type="Proteomes" id="UP000260680">
    <property type="component" value="Unassembled WGS sequence"/>
</dbReference>
<comment type="caution">
    <text evidence="6">The sequence shown here is derived from an EMBL/GenBank/DDBJ whole genome shotgun (WGS) entry which is preliminary data.</text>
</comment>
<sequence>MIDSKYNYEISRDSQTNSSSWYSINNSCVPHFHSALELVYVRNGTMEATLNGKFYCIQARELLLVPSYTVHRYLTPEYSDTIVMTIPLSYIPVFQRKLKGKTFSLCHISNKVLTQEVARCMRCCCDLQRRTPESLAARGYIHVILALLTENIPMENTHTKDDDALVRNVLTYLHNNYKNTLSLKTIAEEFGYSNSRFSHIFNKHVGCSISEYINSLRCRHVAGMLLESEETTITEAAMSAGFNSMRTFYRSFMSIFGVSPSKYTDVYKENDTLKHCQQECLTWDNNKCPCLLK</sequence>
<dbReference type="PRINTS" id="PR00032">
    <property type="entry name" value="HTHARAC"/>
</dbReference>
<dbReference type="EMBL" id="BRPJ01000097">
    <property type="protein sequence ID" value="GLB32553.1"/>
    <property type="molecule type" value="Genomic_DNA"/>
</dbReference>
<gene>
    <name evidence="6" type="ORF">DS742_11155</name>
    <name evidence="5" type="ORF">LAD12857_44760</name>
</gene>
<organism evidence="6 7">
    <name type="scientific">Lacrimispora amygdalina</name>
    <dbReference type="NCBI Taxonomy" id="253257"/>
    <lineage>
        <taxon>Bacteria</taxon>
        <taxon>Bacillati</taxon>
        <taxon>Bacillota</taxon>
        <taxon>Clostridia</taxon>
        <taxon>Lachnospirales</taxon>
        <taxon>Lachnospiraceae</taxon>
        <taxon>Lacrimispora</taxon>
    </lineage>
</organism>
<dbReference type="Proteomes" id="UP001419084">
    <property type="component" value="Unassembled WGS sequence"/>
</dbReference>
<evidence type="ECO:0000256" key="3">
    <source>
        <dbReference type="ARBA" id="ARBA00023163"/>
    </source>
</evidence>
<dbReference type="EMBL" id="QOHO01000030">
    <property type="protein sequence ID" value="RFZ78907.1"/>
    <property type="molecule type" value="Genomic_DNA"/>
</dbReference>
<dbReference type="Pfam" id="PF12833">
    <property type="entry name" value="HTH_18"/>
    <property type="match status" value="1"/>
</dbReference>
<dbReference type="InterPro" id="IPR020449">
    <property type="entry name" value="Tscrpt_reg_AraC-type_HTH"/>
</dbReference>
<proteinExistence type="predicted"/>
<dbReference type="Gene3D" id="2.60.120.10">
    <property type="entry name" value="Jelly Rolls"/>
    <property type="match status" value="1"/>
</dbReference>
<evidence type="ECO:0000313" key="5">
    <source>
        <dbReference type="EMBL" id="GLB32553.1"/>
    </source>
</evidence>
<reference evidence="5 8" key="2">
    <citation type="journal article" date="2024" name="Int. J. Syst. Evol. Microbiol.">
        <title>Lacrimispora brassicae sp. nov. isolated from fermented cabbage, and proposal of Clostridium indicum Gundawar et al. 2019 and Clostridium methoxybenzovorans Mechichi et al. 1999 as heterotypic synonyms of Lacrimispora amygdalina (Parshina et al. 2003) Haas and Blanchard 2020 and Lacrimispora indolis (McClung and McCoy 1957) Haas and Blanchard 2020, respectively.</title>
        <authorList>
            <person name="Kobayashi H."/>
            <person name="Tanizawa Y."/>
            <person name="Sakamoto M."/>
            <person name="Ohkuma M."/>
            <person name="Tohno M."/>
        </authorList>
    </citation>
    <scope>NUCLEOTIDE SEQUENCE [LARGE SCALE GENOMIC DNA]</scope>
    <source>
        <strain evidence="5 8">DSM 12857</strain>
    </source>
</reference>
<dbReference type="OrthoDB" id="9799319at2"/>
<evidence type="ECO:0000259" key="4">
    <source>
        <dbReference type="PROSITE" id="PS01124"/>
    </source>
</evidence>
<dbReference type="PANTHER" id="PTHR43280:SF2">
    <property type="entry name" value="HTH-TYPE TRANSCRIPTIONAL REGULATOR EXSA"/>
    <property type="match status" value="1"/>
</dbReference>
<dbReference type="InterPro" id="IPR018060">
    <property type="entry name" value="HTH_AraC"/>
</dbReference>
<dbReference type="SMART" id="SM00342">
    <property type="entry name" value="HTH_ARAC"/>
    <property type="match status" value="1"/>
</dbReference>
<dbReference type="SUPFAM" id="SSF46689">
    <property type="entry name" value="Homeodomain-like"/>
    <property type="match status" value="2"/>
</dbReference>
<keyword evidence="1" id="KW-0805">Transcription regulation</keyword>
<dbReference type="InterPro" id="IPR013096">
    <property type="entry name" value="Cupin_2"/>
</dbReference>
<dbReference type="InterPro" id="IPR009057">
    <property type="entry name" value="Homeodomain-like_sf"/>
</dbReference>
<protein>
    <submittedName>
        <fullName evidence="6">AraC family transcriptional regulator</fullName>
    </submittedName>
</protein>
<accession>A0A3E2ND10</accession>
<keyword evidence="8" id="KW-1185">Reference proteome</keyword>
<reference evidence="6 7" key="1">
    <citation type="submission" date="2018-07" db="EMBL/GenBank/DDBJ databases">
        <title>New species, Clostridium PI-S10-A1B.</title>
        <authorList>
            <person name="Krishna G."/>
            <person name="Summeta K."/>
            <person name="Shikha S."/>
            <person name="Prabhu P.B."/>
            <person name="Suresh K."/>
        </authorList>
    </citation>
    <scope>NUCLEOTIDE SEQUENCE [LARGE SCALE GENOMIC DNA]</scope>
    <source>
        <strain evidence="6 7">PI-S10-A1B</strain>
    </source>
</reference>
<keyword evidence="2" id="KW-0238">DNA-binding</keyword>
<dbReference type="Gene3D" id="1.10.10.60">
    <property type="entry name" value="Homeodomain-like"/>
    <property type="match status" value="2"/>
</dbReference>
<name>A0A3E2ND10_9FIRM</name>
<dbReference type="AlphaFoldDB" id="A0A3E2ND10"/>
<evidence type="ECO:0000313" key="6">
    <source>
        <dbReference type="EMBL" id="RFZ78907.1"/>
    </source>
</evidence>
<dbReference type="GO" id="GO:0043565">
    <property type="term" value="F:sequence-specific DNA binding"/>
    <property type="evidence" value="ECO:0007669"/>
    <property type="project" value="InterPro"/>
</dbReference>